<dbReference type="GO" id="GO:0004467">
    <property type="term" value="F:long-chain fatty acid-CoA ligase activity"/>
    <property type="evidence" value="ECO:0007669"/>
    <property type="project" value="UniProtKB-EC"/>
</dbReference>
<evidence type="ECO:0000256" key="1">
    <source>
        <dbReference type="ARBA" id="ARBA00022741"/>
    </source>
</evidence>
<dbReference type="PANTHER" id="PTHR43272:SF33">
    <property type="entry name" value="AMP-BINDING DOMAIN-CONTAINING PROTEIN-RELATED"/>
    <property type="match status" value="1"/>
</dbReference>
<dbReference type="VEuPathDB" id="PiroplasmaDB:BEWA_018290"/>
<evidence type="ECO:0000313" key="5">
    <source>
        <dbReference type="Proteomes" id="UP000031512"/>
    </source>
</evidence>
<evidence type="ECO:0000259" key="3">
    <source>
        <dbReference type="Pfam" id="PF00501"/>
    </source>
</evidence>
<dbReference type="EMBL" id="CP001669">
    <property type="protein sequence ID" value="AFZ78986.1"/>
    <property type="molecule type" value="Genomic_DNA"/>
</dbReference>
<proteinExistence type="predicted"/>
<dbReference type="AlphaFoldDB" id="L0AVE7"/>
<evidence type="ECO:0000256" key="2">
    <source>
        <dbReference type="ARBA" id="ARBA00022840"/>
    </source>
</evidence>
<protein>
    <submittedName>
        <fullName evidence="4">Long-chain acyl-CoA synthetase, putative</fullName>
        <ecNumber evidence="4">6.2.1.3</ecNumber>
    </submittedName>
</protein>
<dbReference type="PANTHER" id="PTHR43272">
    <property type="entry name" value="LONG-CHAIN-FATTY-ACID--COA LIGASE"/>
    <property type="match status" value="1"/>
</dbReference>
<dbReference type="PROSITE" id="PS00455">
    <property type="entry name" value="AMP_BINDING"/>
    <property type="match status" value="1"/>
</dbReference>
<dbReference type="RefSeq" id="XP_004828652.1">
    <property type="nucleotide sequence ID" value="XM_004828595.1"/>
</dbReference>
<dbReference type="GO" id="GO:0016020">
    <property type="term" value="C:membrane"/>
    <property type="evidence" value="ECO:0007669"/>
    <property type="project" value="TreeGrafter"/>
</dbReference>
<dbReference type="GeneID" id="15803376"/>
<organism evidence="4 5">
    <name type="scientific">Theileria equi strain WA</name>
    <dbReference type="NCBI Taxonomy" id="1537102"/>
    <lineage>
        <taxon>Eukaryota</taxon>
        <taxon>Sar</taxon>
        <taxon>Alveolata</taxon>
        <taxon>Apicomplexa</taxon>
        <taxon>Aconoidasida</taxon>
        <taxon>Piroplasmida</taxon>
        <taxon>Theileriidae</taxon>
        <taxon>Theileria</taxon>
    </lineage>
</organism>
<keyword evidence="4" id="KW-0436">Ligase</keyword>
<dbReference type="OrthoDB" id="1700726at2759"/>
<dbReference type="Pfam" id="PF00501">
    <property type="entry name" value="AMP-binding"/>
    <property type="match status" value="1"/>
</dbReference>
<feature type="domain" description="AMP-dependent synthetase/ligase" evidence="3">
    <location>
        <begin position="156"/>
        <end position="524"/>
    </location>
</feature>
<dbReference type="Gene3D" id="3.40.50.12780">
    <property type="entry name" value="N-terminal domain of ligase-like"/>
    <property type="match status" value="1"/>
</dbReference>
<keyword evidence="1" id="KW-0547">Nucleotide-binding</keyword>
<evidence type="ECO:0000313" key="4">
    <source>
        <dbReference type="EMBL" id="AFZ78986.1"/>
    </source>
</evidence>
<dbReference type="STRING" id="1537102.L0AVE7"/>
<sequence length="707" mass="80273">MEDSKYFLRKHISRLGERRNISLRNIKYSKLVEKNNKKGESDIYGCLEVEGFSSELAEYPEHINTRLVNFHLNKSLSCSFDLLCEVSKFFGDKDHLGSRSRTLLPDGSEKLGSYVFTSYNHSVNTVKVIGTALTFECLPEKSTFDCPILKEAYILGIWAVNCPYWLLTDYASIAYGIITVPMYETLGDEALLNIMSTTQMKIMCIDSKKLPILKRLSSKIKYLETIIIFDTVADGDMEIIKELGLKYLLMDDLVEKYKDRVKEPLKSKRTDICTIIYTSGTSGAPKGSVYTNEGILSLGTRLSNVENRIRMQQYATVLSYLPLTHVYQRFVEHFCCTYAVRIGYYSGNIRAILDDLNELRPTIFIGVPRVFTKILHKIRTGIEAKPRLVRYIMKRALERKRETFKTSPEDPTHWLYDIFMKKVKSQFGGAIESFVLGSAAMTESDITDFQAFLTAPVSEGWGTTEVGVAFLQDYRDTTKGTIGGPLHGVQFKLRSIEALEYDARGTPPRGELLVKSPGIMLGYLANPSLTSEVLDSDGWYHTGDVVELLDNMGVKILDRARNIFKISQGEYIAPDKLENAYVNAKLVEQVYVHGESTECHIVGIVVVASEEVQKWASQKGLNKPVSDLLHDTELINAVRKQFDEIANAQNFNSLERLKIFKLVDQLFSTENGLLTPTFKSVRFKIKAYYESEIKEMYNSTREQLQES</sequence>
<keyword evidence="2" id="KW-0067">ATP-binding</keyword>
<gene>
    <name evidence="4" type="ORF">BEWA_018290</name>
</gene>
<dbReference type="SUPFAM" id="SSF56801">
    <property type="entry name" value="Acetyl-CoA synthetase-like"/>
    <property type="match status" value="1"/>
</dbReference>
<accession>L0AVE7</accession>
<keyword evidence="5" id="KW-1185">Reference proteome</keyword>
<dbReference type="EC" id="6.2.1.3" evidence="4"/>
<reference evidence="4 5" key="1">
    <citation type="journal article" date="2012" name="BMC Genomics">
        <title>Comparative genomic analysis and phylogenetic position of Theileria equi.</title>
        <authorList>
            <person name="Kappmeyer L.S."/>
            <person name="Thiagarajan M."/>
            <person name="Herndon D.R."/>
            <person name="Ramsay J.D."/>
            <person name="Caler E."/>
            <person name="Djikeng A."/>
            <person name="Gillespie J.J."/>
            <person name="Lau A.O."/>
            <person name="Roalson E.H."/>
            <person name="Silva J.C."/>
            <person name="Silva M.G."/>
            <person name="Suarez C.E."/>
            <person name="Ueti M.W."/>
            <person name="Nene V.M."/>
            <person name="Mealey R.H."/>
            <person name="Knowles D.P."/>
            <person name="Brayton K.A."/>
        </authorList>
    </citation>
    <scope>NUCLEOTIDE SEQUENCE [LARGE SCALE GENOMIC DNA]</scope>
    <source>
        <strain evidence="4 5">WA</strain>
    </source>
</reference>
<name>L0AVE7_THEEQ</name>
<dbReference type="InterPro" id="IPR020845">
    <property type="entry name" value="AMP-binding_CS"/>
</dbReference>
<dbReference type="KEGG" id="beq:BEWA_018290"/>
<dbReference type="Proteomes" id="UP000031512">
    <property type="component" value="Chromosome 1"/>
</dbReference>
<dbReference type="InterPro" id="IPR000873">
    <property type="entry name" value="AMP-dep_synth/lig_dom"/>
</dbReference>
<dbReference type="InterPro" id="IPR042099">
    <property type="entry name" value="ANL_N_sf"/>
</dbReference>
<dbReference type="GO" id="GO:0005524">
    <property type="term" value="F:ATP binding"/>
    <property type="evidence" value="ECO:0007669"/>
    <property type="project" value="UniProtKB-KW"/>
</dbReference>
<dbReference type="GO" id="GO:0005783">
    <property type="term" value="C:endoplasmic reticulum"/>
    <property type="evidence" value="ECO:0007669"/>
    <property type="project" value="TreeGrafter"/>
</dbReference>
<dbReference type="eggNOG" id="KOG1256">
    <property type="taxonomic scope" value="Eukaryota"/>
</dbReference>